<dbReference type="GO" id="GO:0006412">
    <property type="term" value="P:translation"/>
    <property type="evidence" value="ECO:0007669"/>
    <property type="project" value="UniProtKB-UniRule"/>
</dbReference>
<evidence type="ECO:0000256" key="3">
    <source>
        <dbReference type="ARBA" id="ARBA00023274"/>
    </source>
</evidence>
<dbReference type="Gene3D" id="1.10.287.310">
    <property type="match status" value="1"/>
</dbReference>
<dbReference type="InterPro" id="IPR018254">
    <property type="entry name" value="Ribosomal_uL29_CS"/>
</dbReference>
<dbReference type="FunFam" id="1.10.287.310:FF:000001">
    <property type="entry name" value="50S ribosomal protein L29"/>
    <property type="match status" value="1"/>
</dbReference>
<dbReference type="SUPFAM" id="SSF46561">
    <property type="entry name" value="Ribosomal protein L29 (L29p)"/>
    <property type="match status" value="1"/>
</dbReference>
<evidence type="ECO:0000256" key="1">
    <source>
        <dbReference type="ARBA" id="ARBA00009254"/>
    </source>
</evidence>
<dbReference type="PANTHER" id="PTHR10916">
    <property type="entry name" value="60S RIBOSOMAL PROTEIN L35/50S RIBOSOMAL PROTEIN L29"/>
    <property type="match status" value="1"/>
</dbReference>
<dbReference type="AlphaFoldDB" id="A0A6M4JAI3"/>
<sequence>MKYQDLKSKSIEELNNLVTDYKANLFTLRFKAKTGQLEQNHKIKDIKKDIARVLTALNEKISSGETK</sequence>
<dbReference type="Pfam" id="PF00831">
    <property type="entry name" value="Ribosomal_L29"/>
    <property type="match status" value="1"/>
</dbReference>
<dbReference type="GO" id="GO:0022625">
    <property type="term" value="C:cytosolic large ribosomal subunit"/>
    <property type="evidence" value="ECO:0007669"/>
    <property type="project" value="TreeGrafter"/>
</dbReference>
<dbReference type="GO" id="GO:0003735">
    <property type="term" value="F:structural constituent of ribosome"/>
    <property type="evidence" value="ECO:0007669"/>
    <property type="project" value="InterPro"/>
</dbReference>
<name>A0A6M4JAI3_9MOLU</name>
<keyword evidence="2 5" id="KW-0689">Ribosomal protein</keyword>
<evidence type="ECO:0000313" key="7">
    <source>
        <dbReference type="Proteomes" id="UP000502118"/>
    </source>
</evidence>
<dbReference type="NCBIfam" id="TIGR00012">
    <property type="entry name" value="L29"/>
    <property type="match status" value="1"/>
</dbReference>
<keyword evidence="7" id="KW-1185">Reference proteome</keyword>
<accession>A0A6M4JAI3</accession>
<dbReference type="HAMAP" id="MF_00374">
    <property type="entry name" value="Ribosomal_uL29"/>
    <property type="match status" value="1"/>
</dbReference>
<dbReference type="KEGG" id="mmio:HLA92_00745"/>
<dbReference type="RefSeq" id="WP_171112557.1">
    <property type="nucleotide sequence ID" value="NZ_CP053097.1"/>
</dbReference>
<evidence type="ECO:0000256" key="4">
    <source>
        <dbReference type="ARBA" id="ARBA00035204"/>
    </source>
</evidence>
<gene>
    <name evidence="5" type="primary">rpmC</name>
    <name evidence="6" type="ORF">HLA92_00745</name>
</gene>
<keyword evidence="3 5" id="KW-0687">Ribonucleoprotein</keyword>
<proteinExistence type="inferred from homology"/>
<evidence type="ECO:0000256" key="2">
    <source>
        <dbReference type="ARBA" id="ARBA00022980"/>
    </source>
</evidence>
<protein>
    <recommendedName>
        <fullName evidence="4 5">Large ribosomal subunit protein uL29</fullName>
    </recommendedName>
</protein>
<evidence type="ECO:0000313" key="6">
    <source>
        <dbReference type="EMBL" id="QJR43973.1"/>
    </source>
</evidence>
<evidence type="ECO:0000256" key="5">
    <source>
        <dbReference type="HAMAP-Rule" id="MF_00374"/>
    </source>
</evidence>
<reference evidence="6 7" key="1">
    <citation type="submission" date="2020-05" db="EMBL/GenBank/DDBJ databases">
        <title>Novel Mycoplasma species detected in Mirounga angustirostris (northern elephant seal) from the USA.</title>
        <authorList>
            <person name="Volokhov D.V."/>
        </authorList>
    </citation>
    <scope>NUCLEOTIDE SEQUENCE [LARGE SCALE GENOMIC DNA]</scope>
    <source>
        <strain evidence="6 7">Mirounga ES2806-NAS</strain>
    </source>
</reference>
<dbReference type="Proteomes" id="UP000502118">
    <property type="component" value="Chromosome"/>
</dbReference>
<dbReference type="PROSITE" id="PS00579">
    <property type="entry name" value="RIBOSOMAL_L29"/>
    <property type="match status" value="1"/>
</dbReference>
<dbReference type="CDD" id="cd00427">
    <property type="entry name" value="Ribosomal_L29_HIP"/>
    <property type="match status" value="1"/>
</dbReference>
<dbReference type="InterPro" id="IPR001854">
    <property type="entry name" value="Ribosomal_uL29"/>
</dbReference>
<dbReference type="EMBL" id="CP053097">
    <property type="protein sequence ID" value="QJR43973.1"/>
    <property type="molecule type" value="Genomic_DNA"/>
</dbReference>
<dbReference type="InterPro" id="IPR036049">
    <property type="entry name" value="Ribosomal_uL29_sf"/>
</dbReference>
<organism evidence="6 7">
    <name type="scientific">Mycoplasma miroungirhinis</name>
    <dbReference type="NCBI Taxonomy" id="754516"/>
    <lineage>
        <taxon>Bacteria</taxon>
        <taxon>Bacillati</taxon>
        <taxon>Mycoplasmatota</taxon>
        <taxon>Mollicutes</taxon>
        <taxon>Mycoplasmataceae</taxon>
        <taxon>Mycoplasma</taxon>
    </lineage>
</organism>
<dbReference type="InterPro" id="IPR050063">
    <property type="entry name" value="Ribosomal_protein_uL29"/>
</dbReference>
<comment type="similarity">
    <text evidence="1 5">Belongs to the universal ribosomal protein uL29 family.</text>
</comment>
<dbReference type="PANTHER" id="PTHR10916:SF0">
    <property type="entry name" value="LARGE RIBOSOMAL SUBUNIT PROTEIN UL29C"/>
    <property type="match status" value="1"/>
</dbReference>